<keyword evidence="1 2" id="KW-0238">DNA-binding</keyword>
<proteinExistence type="predicted"/>
<keyword evidence="3" id="KW-0472">Membrane</keyword>
<dbReference type="PANTHER" id="PTHR43479">
    <property type="entry name" value="ACREF/ENVCD OPERON REPRESSOR-RELATED"/>
    <property type="match status" value="1"/>
</dbReference>
<feature type="DNA-binding region" description="H-T-H motif" evidence="2">
    <location>
        <begin position="33"/>
        <end position="52"/>
    </location>
</feature>
<dbReference type="SUPFAM" id="SSF46689">
    <property type="entry name" value="Homeodomain-like"/>
    <property type="match status" value="1"/>
</dbReference>
<reference evidence="5 6" key="1">
    <citation type="submission" date="2017-10" db="EMBL/GenBank/DDBJ databases">
        <title>Resolving the taxonomy of Roseburia spp., Eubacterium rectale and Agathobacter spp. through phylogenomic analysis.</title>
        <authorList>
            <person name="Sheridan P.O."/>
            <person name="Walker A.W."/>
            <person name="Duncan S.H."/>
            <person name="Scott K.P."/>
            <person name="Toole P.W.O."/>
            <person name="Luis P."/>
            <person name="Flint H.J."/>
        </authorList>
    </citation>
    <scope>NUCLEOTIDE SEQUENCE [LARGE SCALE GENOMIC DNA]</scope>
    <source>
        <strain evidence="5 6">JK626</strain>
    </source>
</reference>
<sequence length="183" mass="21974">MNRTNGKIAEKSKEEMGKALLKCLNLYDFGEITVTQIAQEAKLSRRTFYRLFSSKEELLVFLFESWFQEFFLQVKERDIHHYWDVVKCYFDFCEERKSLLFLLKQQNILNSFFDHMYQKSLQVMEYVHTKEKTQSMEKAVPYLLAYSVGGMFCMLIKWVDNDMDEPSDKLIELLKRGYTSPRF</sequence>
<dbReference type="InterPro" id="IPR001647">
    <property type="entry name" value="HTH_TetR"/>
</dbReference>
<dbReference type="Pfam" id="PF14278">
    <property type="entry name" value="TetR_C_8"/>
    <property type="match status" value="1"/>
</dbReference>
<gene>
    <name evidence="5" type="ORF">CSX01_02335</name>
</gene>
<evidence type="ECO:0000313" key="5">
    <source>
        <dbReference type="EMBL" id="PHU36092.1"/>
    </source>
</evidence>
<protein>
    <recommendedName>
        <fullName evidence="4">HTH tetR-type domain-containing protein</fullName>
    </recommendedName>
</protein>
<evidence type="ECO:0000259" key="4">
    <source>
        <dbReference type="PROSITE" id="PS50977"/>
    </source>
</evidence>
<name>A0A2G3DYH0_9FIRM</name>
<dbReference type="RefSeq" id="WP_099391299.1">
    <property type="nucleotide sequence ID" value="NZ_PDYF01000007.1"/>
</dbReference>
<dbReference type="InterPro" id="IPR039532">
    <property type="entry name" value="TetR_C_Firmicutes"/>
</dbReference>
<dbReference type="GO" id="GO:0003677">
    <property type="term" value="F:DNA binding"/>
    <property type="evidence" value="ECO:0007669"/>
    <property type="project" value="UniProtKB-UniRule"/>
</dbReference>
<evidence type="ECO:0000256" key="2">
    <source>
        <dbReference type="PROSITE-ProRule" id="PRU00335"/>
    </source>
</evidence>
<keyword evidence="3" id="KW-0812">Transmembrane</keyword>
<comment type="caution">
    <text evidence="5">The sequence shown here is derived from an EMBL/GenBank/DDBJ whole genome shotgun (WGS) entry which is preliminary data.</text>
</comment>
<evidence type="ECO:0000313" key="6">
    <source>
        <dbReference type="Proteomes" id="UP000225889"/>
    </source>
</evidence>
<dbReference type="InterPro" id="IPR009057">
    <property type="entry name" value="Homeodomain-like_sf"/>
</dbReference>
<feature type="transmembrane region" description="Helical" evidence="3">
    <location>
        <begin position="139"/>
        <end position="159"/>
    </location>
</feature>
<evidence type="ECO:0000256" key="1">
    <source>
        <dbReference type="ARBA" id="ARBA00023125"/>
    </source>
</evidence>
<dbReference type="Proteomes" id="UP000225889">
    <property type="component" value="Unassembled WGS sequence"/>
</dbReference>
<dbReference type="Pfam" id="PF00440">
    <property type="entry name" value="TetR_N"/>
    <property type="match status" value="1"/>
</dbReference>
<organism evidence="5 6">
    <name type="scientific">Pseudobutyrivibrio ruminis</name>
    <dbReference type="NCBI Taxonomy" id="46206"/>
    <lineage>
        <taxon>Bacteria</taxon>
        <taxon>Bacillati</taxon>
        <taxon>Bacillota</taxon>
        <taxon>Clostridia</taxon>
        <taxon>Lachnospirales</taxon>
        <taxon>Lachnospiraceae</taxon>
        <taxon>Pseudobutyrivibrio</taxon>
    </lineage>
</organism>
<dbReference type="InterPro" id="IPR050624">
    <property type="entry name" value="HTH-type_Tx_Regulator"/>
</dbReference>
<dbReference type="PANTHER" id="PTHR43479:SF11">
    <property type="entry name" value="ACREF_ENVCD OPERON REPRESSOR-RELATED"/>
    <property type="match status" value="1"/>
</dbReference>
<dbReference type="AlphaFoldDB" id="A0A2G3DYH0"/>
<dbReference type="EMBL" id="PDYF01000007">
    <property type="protein sequence ID" value="PHU36092.1"/>
    <property type="molecule type" value="Genomic_DNA"/>
</dbReference>
<dbReference type="PROSITE" id="PS50977">
    <property type="entry name" value="HTH_TETR_2"/>
    <property type="match status" value="1"/>
</dbReference>
<evidence type="ECO:0000256" key="3">
    <source>
        <dbReference type="SAM" id="Phobius"/>
    </source>
</evidence>
<reference evidence="5 6" key="2">
    <citation type="submission" date="2017-10" db="EMBL/GenBank/DDBJ databases">
        <authorList>
            <person name="Banno H."/>
            <person name="Chua N.-H."/>
        </authorList>
    </citation>
    <scope>NUCLEOTIDE SEQUENCE [LARGE SCALE GENOMIC DNA]</scope>
    <source>
        <strain evidence="5 6">JK626</strain>
    </source>
</reference>
<feature type="domain" description="HTH tetR-type" evidence="4">
    <location>
        <begin position="10"/>
        <end position="70"/>
    </location>
</feature>
<keyword evidence="3" id="KW-1133">Transmembrane helix</keyword>
<accession>A0A2G3DYH0</accession>
<dbReference type="Gene3D" id="1.10.357.10">
    <property type="entry name" value="Tetracycline Repressor, domain 2"/>
    <property type="match status" value="1"/>
</dbReference>